<evidence type="ECO:0000256" key="2">
    <source>
        <dbReference type="ARBA" id="ARBA00009533"/>
    </source>
</evidence>
<dbReference type="FunFam" id="3.40.640.10:FF:000025">
    <property type="entry name" value="Histidine decarboxylase"/>
    <property type="match status" value="1"/>
</dbReference>
<dbReference type="GO" id="GO:0006584">
    <property type="term" value="P:catecholamine metabolic process"/>
    <property type="evidence" value="ECO:0007669"/>
    <property type="project" value="TreeGrafter"/>
</dbReference>
<keyword evidence="8" id="KW-1185">Reference proteome</keyword>
<dbReference type="Gene3D" id="1.20.1340.10">
    <property type="entry name" value="dopa decarboxylase, N-terminal domain"/>
    <property type="match status" value="1"/>
</dbReference>
<evidence type="ECO:0000256" key="1">
    <source>
        <dbReference type="ARBA" id="ARBA00001933"/>
    </source>
</evidence>
<evidence type="ECO:0000256" key="4">
    <source>
        <dbReference type="ARBA" id="ARBA00023239"/>
    </source>
</evidence>
<dbReference type="InterPro" id="IPR015424">
    <property type="entry name" value="PyrdxlP-dep_Trfase"/>
</dbReference>
<feature type="non-terminal residue" evidence="7">
    <location>
        <position position="1"/>
    </location>
</feature>
<sequence>YVRSFVNTTVSVKLFTHIFGSVVFPLEVNGEMDSQQFREFGREVIDFLANYYDTARDRDVLPSVQPGDIIKKLPKDAPEQSEPWQQIFQDFKDVVIPGITNWNSPQFHAYYPAGYSLPSVIGGLLGDGLGVLGLTWIASPACTELEVVAMDWLAKLLGLPDEFLNSHSGPGGGVLQGSASEAMLVGLLAAKDKMVRRLKKQDPDLDEDLAKIKFVAYTSDHCNSAVEKAGVLGSMKMRLLESDINGRLRGKTLKKAMEEDKALGLIPCYVVCNLGTTGLCSFDAMDEIGPICRENNVWLHVDAAYAGSALICPEYRHLLNGIEYADSFDVNAHKWFLVNFDCSAMWVRDSYDLINAFDVQRVYLEDVDSEKKIPDYRHWQMPLGRRFRALKLWFVMKSYGAEGIRSYIRRHISLAQYFAKLMKADNRFIIEPEPSMGLVCFRLVQGDLLTKKLLENITKKKKLFMVRGSFRNQYIIRIVICSQLTNIEDVELSWNKIKNEANTLLENDAVHIKSQTITTIHGMENICLTEKSK</sequence>
<reference evidence="7 8" key="1">
    <citation type="submission" date="2017-07" db="EMBL/GenBank/DDBJ databases">
        <authorList>
            <person name="Talla V."/>
            <person name="Backstrom N."/>
        </authorList>
    </citation>
    <scope>NUCLEOTIDE SEQUENCE [LARGE SCALE GENOMIC DNA]</scope>
</reference>
<evidence type="ECO:0000256" key="5">
    <source>
        <dbReference type="PIRSR" id="PIRSR602129-50"/>
    </source>
</evidence>
<dbReference type="GO" id="GO:0004058">
    <property type="term" value="F:aromatic-L-amino-acid decarboxylase activity"/>
    <property type="evidence" value="ECO:0007669"/>
    <property type="project" value="TreeGrafter"/>
</dbReference>
<dbReference type="SUPFAM" id="SSF53383">
    <property type="entry name" value="PLP-dependent transferases"/>
    <property type="match status" value="1"/>
</dbReference>
<comment type="similarity">
    <text evidence="2 6">Belongs to the group II decarboxylase family.</text>
</comment>
<dbReference type="GO" id="GO:0006520">
    <property type="term" value="P:amino acid metabolic process"/>
    <property type="evidence" value="ECO:0007669"/>
    <property type="project" value="InterPro"/>
</dbReference>
<keyword evidence="4 6" id="KW-0456">Lyase</keyword>
<keyword evidence="3 5" id="KW-0663">Pyridoxal phosphate</keyword>
<dbReference type="Gene3D" id="3.40.640.10">
    <property type="entry name" value="Type I PLP-dependent aspartate aminotransferase-like (Major domain)"/>
    <property type="match status" value="1"/>
</dbReference>
<dbReference type="InterPro" id="IPR015422">
    <property type="entry name" value="PyrdxlP-dep_Trfase_small"/>
</dbReference>
<accession>A0A5E4QUH0</accession>
<dbReference type="InterPro" id="IPR010977">
    <property type="entry name" value="Aromatic_deC"/>
</dbReference>
<dbReference type="Gene3D" id="3.90.1150.10">
    <property type="entry name" value="Aspartate Aminotransferase, domain 1"/>
    <property type="match status" value="1"/>
</dbReference>
<dbReference type="GO" id="GO:0030170">
    <property type="term" value="F:pyridoxal phosphate binding"/>
    <property type="evidence" value="ECO:0007669"/>
    <property type="project" value="InterPro"/>
</dbReference>
<dbReference type="Proteomes" id="UP000324832">
    <property type="component" value="Unassembled WGS sequence"/>
</dbReference>
<feature type="modified residue" description="N6-(pyridoxal phosphate)lysine" evidence="5">
    <location>
        <position position="334"/>
    </location>
</feature>
<evidence type="ECO:0000313" key="8">
    <source>
        <dbReference type="Proteomes" id="UP000324832"/>
    </source>
</evidence>
<evidence type="ECO:0000256" key="6">
    <source>
        <dbReference type="RuleBase" id="RU000382"/>
    </source>
</evidence>
<dbReference type="GO" id="GO:0005737">
    <property type="term" value="C:cytoplasm"/>
    <property type="evidence" value="ECO:0007669"/>
    <property type="project" value="TreeGrafter"/>
</dbReference>
<dbReference type="PRINTS" id="PR00800">
    <property type="entry name" value="YHDCRBOXLASE"/>
</dbReference>
<proteinExistence type="inferred from homology"/>
<dbReference type="GO" id="GO:0019752">
    <property type="term" value="P:carboxylic acid metabolic process"/>
    <property type="evidence" value="ECO:0007669"/>
    <property type="project" value="InterPro"/>
</dbReference>
<dbReference type="InterPro" id="IPR002129">
    <property type="entry name" value="PyrdxlP-dep_de-COase"/>
</dbReference>
<dbReference type="PANTHER" id="PTHR11999:SF60">
    <property type="entry name" value="3,4-DIHYDROXYPHENYLACETALDEHYDE SYNTHASE"/>
    <property type="match status" value="1"/>
</dbReference>
<name>A0A5E4QUH0_9NEOP</name>
<dbReference type="AlphaFoldDB" id="A0A5E4QUH0"/>
<evidence type="ECO:0008006" key="9">
    <source>
        <dbReference type="Google" id="ProtNLM"/>
    </source>
</evidence>
<comment type="cofactor">
    <cofactor evidence="1 5 6">
        <name>pyridoxal 5'-phosphate</name>
        <dbReference type="ChEBI" id="CHEBI:597326"/>
    </cofactor>
</comment>
<dbReference type="Pfam" id="PF00282">
    <property type="entry name" value="Pyridoxal_deC"/>
    <property type="match status" value="1"/>
</dbReference>
<evidence type="ECO:0000256" key="3">
    <source>
        <dbReference type="ARBA" id="ARBA00022898"/>
    </source>
</evidence>
<organism evidence="7 8">
    <name type="scientific">Leptidea sinapis</name>
    <dbReference type="NCBI Taxonomy" id="189913"/>
    <lineage>
        <taxon>Eukaryota</taxon>
        <taxon>Metazoa</taxon>
        <taxon>Ecdysozoa</taxon>
        <taxon>Arthropoda</taxon>
        <taxon>Hexapoda</taxon>
        <taxon>Insecta</taxon>
        <taxon>Pterygota</taxon>
        <taxon>Neoptera</taxon>
        <taxon>Endopterygota</taxon>
        <taxon>Lepidoptera</taxon>
        <taxon>Glossata</taxon>
        <taxon>Ditrysia</taxon>
        <taxon>Papilionoidea</taxon>
        <taxon>Pieridae</taxon>
        <taxon>Dismorphiinae</taxon>
        <taxon>Leptidea</taxon>
    </lineage>
</organism>
<dbReference type="EMBL" id="FZQP02005554">
    <property type="protein sequence ID" value="VVD01790.1"/>
    <property type="molecule type" value="Genomic_DNA"/>
</dbReference>
<dbReference type="PANTHER" id="PTHR11999">
    <property type="entry name" value="GROUP II PYRIDOXAL-5-PHOSPHATE DECARBOXYLASE"/>
    <property type="match status" value="1"/>
</dbReference>
<dbReference type="PROSITE" id="PS00392">
    <property type="entry name" value="DDC_GAD_HDC_YDC"/>
    <property type="match status" value="1"/>
</dbReference>
<dbReference type="InterPro" id="IPR015421">
    <property type="entry name" value="PyrdxlP-dep_Trfase_major"/>
</dbReference>
<gene>
    <name evidence="7" type="ORF">LSINAPIS_LOCUS12130</name>
</gene>
<dbReference type="InterPro" id="IPR021115">
    <property type="entry name" value="Pyridoxal-P_BS"/>
</dbReference>
<dbReference type="CDD" id="cd06450">
    <property type="entry name" value="DOPA_deC_like"/>
    <property type="match status" value="1"/>
</dbReference>
<protein>
    <recommendedName>
        <fullName evidence="9">Aromatic-L-amino-acid decarboxylase</fullName>
    </recommendedName>
</protein>
<evidence type="ECO:0000313" key="7">
    <source>
        <dbReference type="EMBL" id="VVD01790.1"/>
    </source>
</evidence>